<dbReference type="SUPFAM" id="SSF88659">
    <property type="entry name" value="Sigma3 and sigma4 domains of RNA polymerase sigma factors"/>
    <property type="match status" value="1"/>
</dbReference>
<dbReference type="PANTHER" id="PTHR43133:SF62">
    <property type="entry name" value="RNA POLYMERASE SIGMA FACTOR SIGZ"/>
    <property type="match status" value="1"/>
</dbReference>
<dbReference type="AlphaFoldDB" id="X0STU7"/>
<accession>X0STU7</accession>
<sequence>QAWSEFVDRYRGRLLSFARAKLLQSADAEDAIQETFVAFIKSLPNYRGECGLETYLFVLLRHKIIDTYRNRQARHVCLIQDTYKTRSDDKLSDPFANVAGPAQTASWYVRADEKYQLQRLTLAEALSELVDGFKSSLNFRDLQIVELLFYCHLSNKDVAGIMGLREKAVALIKHRSLKQIRKRIAGSHIPIGPTSADFENLLQDIWELQRFSCPKRSTIGAYLLGTLDNEWHKYVEFHVNTLGCKFCRANLEDIQTQNARNHSKRLRARIMESTAGFLKKSL</sequence>
<dbReference type="GO" id="GO:0016987">
    <property type="term" value="F:sigma factor activity"/>
    <property type="evidence" value="ECO:0007669"/>
    <property type="project" value="UniProtKB-KW"/>
</dbReference>
<dbReference type="Gene3D" id="1.10.1740.10">
    <property type="match status" value="1"/>
</dbReference>
<dbReference type="InterPro" id="IPR039425">
    <property type="entry name" value="RNA_pol_sigma-70-like"/>
</dbReference>
<dbReference type="PANTHER" id="PTHR43133">
    <property type="entry name" value="RNA POLYMERASE ECF-TYPE SIGMA FACTO"/>
    <property type="match status" value="1"/>
</dbReference>
<feature type="non-terminal residue" evidence="6">
    <location>
        <position position="1"/>
    </location>
</feature>
<dbReference type="NCBIfam" id="TIGR02937">
    <property type="entry name" value="sigma70-ECF"/>
    <property type="match status" value="1"/>
</dbReference>
<dbReference type="GO" id="GO:0006352">
    <property type="term" value="P:DNA-templated transcription initiation"/>
    <property type="evidence" value="ECO:0007669"/>
    <property type="project" value="InterPro"/>
</dbReference>
<dbReference type="InterPro" id="IPR013324">
    <property type="entry name" value="RNA_pol_sigma_r3/r4-like"/>
</dbReference>
<feature type="domain" description="RNA polymerase sigma-70 region 2" evidence="5">
    <location>
        <begin position="6"/>
        <end position="72"/>
    </location>
</feature>
<protein>
    <recommendedName>
        <fullName evidence="5">RNA polymerase sigma-70 region 2 domain-containing protein</fullName>
    </recommendedName>
</protein>
<comment type="similarity">
    <text evidence="1">Belongs to the sigma-70 factor family. ECF subfamily.</text>
</comment>
<name>X0STU7_9ZZZZ</name>
<organism evidence="6">
    <name type="scientific">marine sediment metagenome</name>
    <dbReference type="NCBI Taxonomy" id="412755"/>
    <lineage>
        <taxon>unclassified sequences</taxon>
        <taxon>metagenomes</taxon>
        <taxon>ecological metagenomes</taxon>
    </lineage>
</organism>
<evidence type="ECO:0000256" key="2">
    <source>
        <dbReference type="ARBA" id="ARBA00023015"/>
    </source>
</evidence>
<reference evidence="6" key="1">
    <citation type="journal article" date="2014" name="Front. Microbiol.">
        <title>High frequency of phylogenetically diverse reductive dehalogenase-homologous genes in deep subseafloor sedimentary metagenomes.</title>
        <authorList>
            <person name="Kawai M."/>
            <person name="Futagami T."/>
            <person name="Toyoda A."/>
            <person name="Takaki Y."/>
            <person name="Nishi S."/>
            <person name="Hori S."/>
            <person name="Arai W."/>
            <person name="Tsubouchi T."/>
            <person name="Morono Y."/>
            <person name="Uchiyama I."/>
            <person name="Ito T."/>
            <person name="Fujiyama A."/>
            <person name="Inagaki F."/>
            <person name="Takami H."/>
        </authorList>
    </citation>
    <scope>NUCLEOTIDE SEQUENCE</scope>
    <source>
        <strain evidence="6">Expedition CK06-06</strain>
    </source>
</reference>
<proteinExistence type="inferred from homology"/>
<gene>
    <name evidence="6" type="ORF">S01H1_16648</name>
</gene>
<dbReference type="SUPFAM" id="SSF88946">
    <property type="entry name" value="Sigma2 domain of RNA polymerase sigma factors"/>
    <property type="match status" value="1"/>
</dbReference>
<evidence type="ECO:0000259" key="5">
    <source>
        <dbReference type="Pfam" id="PF04542"/>
    </source>
</evidence>
<dbReference type="InterPro" id="IPR007627">
    <property type="entry name" value="RNA_pol_sigma70_r2"/>
</dbReference>
<comment type="caution">
    <text evidence="6">The sequence shown here is derived from an EMBL/GenBank/DDBJ whole genome shotgun (WGS) entry which is preliminary data.</text>
</comment>
<dbReference type="Gene3D" id="1.10.10.10">
    <property type="entry name" value="Winged helix-like DNA-binding domain superfamily/Winged helix DNA-binding domain"/>
    <property type="match status" value="1"/>
</dbReference>
<dbReference type="InterPro" id="IPR013325">
    <property type="entry name" value="RNA_pol_sigma_r2"/>
</dbReference>
<dbReference type="InterPro" id="IPR036388">
    <property type="entry name" value="WH-like_DNA-bd_sf"/>
</dbReference>
<evidence type="ECO:0000256" key="4">
    <source>
        <dbReference type="ARBA" id="ARBA00023163"/>
    </source>
</evidence>
<dbReference type="Pfam" id="PF04542">
    <property type="entry name" value="Sigma70_r2"/>
    <property type="match status" value="1"/>
</dbReference>
<keyword evidence="2" id="KW-0805">Transcription regulation</keyword>
<evidence type="ECO:0000313" key="6">
    <source>
        <dbReference type="EMBL" id="GAF67235.1"/>
    </source>
</evidence>
<dbReference type="EMBL" id="BARS01008768">
    <property type="protein sequence ID" value="GAF67235.1"/>
    <property type="molecule type" value="Genomic_DNA"/>
</dbReference>
<evidence type="ECO:0000256" key="3">
    <source>
        <dbReference type="ARBA" id="ARBA00023082"/>
    </source>
</evidence>
<evidence type="ECO:0000256" key="1">
    <source>
        <dbReference type="ARBA" id="ARBA00010641"/>
    </source>
</evidence>
<keyword evidence="3" id="KW-0731">Sigma factor</keyword>
<dbReference type="InterPro" id="IPR014284">
    <property type="entry name" value="RNA_pol_sigma-70_dom"/>
</dbReference>
<keyword evidence="4" id="KW-0804">Transcription</keyword>